<feature type="domain" description="Bacterial type II secretion system protein E" evidence="5">
    <location>
        <begin position="223"/>
        <end position="612"/>
    </location>
</feature>
<comment type="caution">
    <text evidence="7">The sequence shown here is derived from an EMBL/GenBank/DDBJ whole genome shotgun (WGS) entry which is preliminary data.</text>
</comment>
<gene>
    <name evidence="7" type="primary">tadA</name>
    <name evidence="7" type="ORF">IPP58_16125</name>
</gene>
<dbReference type="FunFam" id="3.40.50.300:FF:000398">
    <property type="entry name" value="Type IV pilus assembly ATPase PilB"/>
    <property type="match status" value="1"/>
</dbReference>
<dbReference type="FunFam" id="3.30.300.160:FF:000002">
    <property type="entry name" value="Type II secretion system protein E"/>
    <property type="match status" value="1"/>
</dbReference>
<evidence type="ECO:0000256" key="4">
    <source>
        <dbReference type="SAM" id="MobiDB-lite"/>
    </source>
</evidence>
<feature type="domain" description="Type II secretion system protein GspE N-terminal" evidence="6">
    <location>
        <begin position="57"/>
        <end position="142"/>
    </location>
</feature>
<dbReference type="InterPro" id="IPR007831">
    <property type="entry name" value="T2SS_GspE_N"/>
</dbReference>
<dbReference type="CDD" id="cd01129">
    <property type="entry name" value="PulE-GspE-like"/>
    <property type="match status" value="1"/>
</dbReference>
<dbReference type="AlphaFoldDB" id="A0A9D7XJ41"/>
<reference evidence="7" key="1">
    <citation type="submission" date="2020-10" db="EMBL/GenBank/DDBJ databases">
        <title>Connecting structure to function with the recovery of over 1000 high-quality activated sludge metagenome-assembled genomes encoding full-length rRNA genes using long-read sequencing.</title>
        <authorList>
            <person name="Singleton C.M."/>
            <person name="Petriglieri F."/>
            <person name="Kristensen J.M."/>
            <person name="Kirkegaard R.H."/>
            <person name="Michaelsen T.Y."/>
            <person name="Andersen M.H."/>
            <person name="Karst S.M."/>
            <person name="Dueholm M.S."/>
            <person name="Nielsen P.H."/>
            <person name="Albertsen M."/>
        </authorList>
    </citation>
    <scope>NUCLEOTIDE SEQUENCE</scope>
    <source>
        <strain evidence="7">Skiv_18-Q3-R9-52_MAXAC.067</strain>
    </source>
</reference>
<dbReference type="InterPro" id="IPR001482">
    <property type="entry name" value="T2SS/T4SS_dom"/>
</dbReference>
<feature type="compositionally biased region" description="Gly residues" evidence="4">
    <location>
        <begin position="159"/>
        <end position="168"/>
    </location>
</feature>
<organism evidence="7 8">
    <name type="scientific">Candidatus Geothrix skivensis</name>
    <dbReference type="NCBI Taxonomy" id="2954439"/>
    <lineage>
        <taxon>Bacteria</taxon>
        <taxon>Pseudomonadati</taxon>
        <taxon>Acidobacteriota</taxon>
        <taxon>Holophagae</taxon>
        <taxon>Holophagales</taxon>
        <taxon>Holophagaceae</taxon>
        <taxon>Geothrix</taxon>
    </lineage>
</organism>
<dbReference type="SUPFAM" id="SSF160246">
    <property type="entry name" value="EspE N-terminal domain-like"/>
    <property type="match status" value="1"/>
</dbReference>
<dbReference type="SUPFAM" id="SSF52540">
    <property type="entry name" value="P-loop containing nucleoside triphosphate hydrolases"/>
    <property type="match status" value="1"/>
</dbReference>
<comment type="similarity">
    <text evidence="1">Belongs to the GSP E family.</text>
</comment>
<dbReference type="GO" id="GO:0005886">
    <property type="term" value="C:plasma membrane"/>
    <property type="evidence" value="ECO:0007669"/>
    <property type="project" value="TreeGrafter"/>
</dbReference>
<dbReference type="Proteomes" id="UP000886657">
    <property type="component" value="Unassembled WGS sequence"/>
</dbReference>
<evidence type="ECO:0000259" key="5">
    <source>
        <dbReference type="Pfam" id="PF00437"/>
    </source>
</evidence>
<feature type="region of interest" description="Disordered" evidence="4">
    <location>
        <begin position="152"/>
        <end position="184"/>
    </location>
</feature>
<dbReference type="EMBL" id="JADKIO010000013">
    <property type="protein sequence ID" value="MBK9797972.1"/>
    <property type="molecule type" value="Genomic_DNA"/>
</dbReference>
<dbReference type="Gene3D" id="3.30.450.90">
    <property type="match status" value="1"/>
</dbReference>
<proteinExistence type="inferred from homology"/>
<dbReference type="InterPro" id="IPR027417">
    <property type="entry name" value="P-loop_NTPase"/>
</dbReference>
<dbReference type="FunFam" id="3.30.450.90:FF:000001">
    <property type="entry name" value="Type II secretion system ATPase GspE"/>
    <property type="match status" value="1"/>
</dbReference>
<keyword evidence="3" id="KW-0067">ATP-binding</keyword>
<keyword evidence="2" id="KW-0547">Nucleotide-binding</keyword>
<dbReference type="PANTHER" id="PTHR30258:SF1">
    <property type="entry name" value="PROTEIN TRANSPORT PROTEIN HOFB HOMOLOG"/>
    <property type="match status" value="1"/>
</dbReference>
<dbReference type="GO" id="GO:0016887">
    <property type="term" value="F:ATP hydrolysis activity"/>
    <property type="evidence" value="ECO:0007669"/>
    <property type="project" value="TreeGrafter"/>
</dbReference>
<evidence type="ECO:0000313" key="7">
    <source>
        <dbReference type="EMBL" id="MBK9797972.1"/>
    </source>
</evidence>
<evidence type="ECO:0000259" key="6">
    <source>
        <dbReference type="Pfam" id="PF05157"/>
    </source>
</evidence>
<dbReference type="InterPro" id="IPR037257">
    <property type="entry name" value="T2SS_E_N_sf"/>
</dbReference>
<dbReference type="PANTHER" id="PTHR30258">
    <property type="entry name" value="TYPE II SECRETION SYSTEM PROTEIN GSPE-RELATED"/>
    <property type="match status" value="1"/>
</dbReference>
<evidence type="ECO:0000256" key="3">
    <source>
        <dbReference type="ARBA" id="ARBA00022840"/>
    </source>
</evidence>
<sequence>MVSKLGEMLVKAQLITDTQLDEVMKIQRREGGKLGSIVVRAGFCSDQDIVSFLGMQYGVPAADLEQWPPIDASVIALIPRDLAQRHKVLPLQRTGNVLTLAMSDPTDIFAMDDVRFHTGYNVDPVVSSEMGLIRAVEKYYGGNSAVRLAEGTKTRGTSTMGGGGGSTSSGGPLAAGAPEHFDEEEEQFDLSELEQELDADAEFDTADEEEGSVNVGSLKRGSEDAPVVKLVNMVLIDAIKRGASDIHIEPYEKTYRIRFRIDGILMEVMRPNLKLKDPLTSRVKILAKLNIAERRLPQDGRIKLRVNMGGRQKVIDYRVSILPTLFGEKIVLRLLDSDKLMLDLTKLGFEQESLDRWDRQISKPYGMILVTGPTGSGKTNTLYSSIAKLNTVDTNIMTAEDPVEFNFPGINQVQMKEQIGLNFAAALRSFLRQDPNIILVGEIRDFETAEIAIKASLTGHLVLSTLHTNDAPSTINRLMNMGVEPFLVATSVNIICAQRLVRRLCPNCKAVDPHHQPEEALYKVGFTPEEVERGITFFKPVGCEVCNKRGYKGRVGLYEVLEMSETLKDMILTGASAIEIREQGQKEGMITLRRSGCRKVLDGVTTIEEIIRETVL</sequence>
<name>A0A9D7XJ41_9BACT</name>
<dbReference type="GO" id="GO:0005524">
    <property type="term" value="F:ATP binding"/>
    <property type="evidence" value="ECO:0007669"/>
    <property type="project" value="UniProtKB-KW"/>
</dbReference>
<accession>A0A9D7XJ41</accession>
<dbReference type="Pfam" id="PF00437">
    <property type="entry name" value="T2SSE"/>
    <property type="match status" value="1"/>
</dbReference>
<dbReference type="Gene3D" id="3.40.50.300">
    <property type="entry name" value="P-loop containing nucleotide triphosphate hydrolases"/>
    <property type="match status" value="1"/>
</dbReference>
<dbReference type="Pfam" id="PF05157">
    <property type="entry name" value="MshEN"/>
    <property type="match status" value="1"/>
</dbReference>
<protein>
    <submittedName>
        <fullName evidence="7">Flp pilus assembly complex ATPase component TadA</fullName>
    </submittedName>
</protein>
<evidence type="ECO:0000256" key="1">
    <source>
        <dbReference type="ARBA" id="ARBA00006611"/>
    </source>
</evidence>
<evidence type="ECO:0000313" key="8">
    <source>
        <dbReference type="Proteomes" id="UP000886657"/>
    </source>
</evidence>
<dbReference type="Gene3D" id="3.30.300.160">
    <property type="entry name" value="Type II secretion system, protein E, N-terminal domain"/>
    <property type="match status" value="1"/>
</dbReference>
<evidence type="ECO:0000256" key="2">
    <source>
        <dbReference type="ARBA" id="ARBA00022741"/>
    </source>
</evidence>